<dbReference type="EMBL" id="DMND01000221">
    <property type="protein sequence ID" value="HAN29282.1"/>
    <property type="molecule type" value="Genomic_DNA"/>
</dbReference>
<feature type="compositionally biased region" description="Basic residues" evidence="8">
    <location>
        <begin position="432"/>
        <end position="441"/>
    </location>
</feature>
<keyword evidence="3 7" id="KW-0347">Helicase</keyword>
<evidence type="ECO:0000256" key="7">
    <source>
        <dbReference type="RuleBase" id="RU000492"/>
    </source>
</evidence>
<dbReference type="Gene3D" id="3.40.50.300">
    <property type="entry name" value="P-loop containing nucleotide triphosphate hydrolases"/>
    <property type="match status" value="2"/>
</dbReference>
<organism evidence="12 13">
    <name type="scientific">Haliea salexigens</name>
    <dbReference type="NCBI Taxonomy" id="287487"/>
    <lineage>
        <taxon>Bacteria</taxon>
        <taxon>Pseudomonadati</taxon>
        <taxon>Pseudomonadota</taxon>
        <taxon>Gammaproteobacteria</taxon>
        <taxon>Cellvibrionales</taxon>
        <taxon>Halieaceae</taxon>
        <taxon>Haliea</taxon>
    </lineage>
</organism>
<dbReference type="GO" id="GO:0003724">
    <property type="term" value="F:RNA helicase activity"/>
    <property type="evidence" value="ECO:0007669"/>
    <property type="project" value="InterPro"/>
</dbReference>
<dbReference type="InterPro" id="IPR000629">
    <property type="entry name" value="RNA-helicase_DEAD-box_CS"/>
</dbReference>
<dbReference type="InterPro" id="IPR044742">
    <property type="entry name" value="DEAD/DEAH_RhlB"/>
</dbReference>
<keyword evidence="4 7" id="KW-0067">ATP-binding</keyword>
<keyword evidence="2 7" id="KW-0378">Hydrolase</keyword>
<dbReference type="SUPFAM" id="SSF52540">
    <property type="entry name" value="P-loop containing nucleoside triphosphate hydrolases"/>
    <property type="match status" value="1"/>
</dbReference>
<evidence type="ECO:0000256" key="8">
    <source>
        <dbReference type="SAM" id="MobiDB-lite"/>
    </source>
</evidence>
<dbReference type="Pfam" id="PF00271">
    <property type="entry name" value="Helicase_C"/>
    <property type="match status" value="1"/>
</dbReference>
<feature type="region of interest" description="Disordered" evidence="8">
    <location>
        <begin position="380"/>
        <end position="441"/>
    </location>
</feature>
<evidence type="ECO:0000313" key="13">
    <source>
        <dbReference type="Proteomes" id="UP000259273"/>
    </source>
</evidence>
<evidence type="ECO:0000259" key="9">
    <source>
        <dbReference type="PROSITE" id="PS51192"/>
    </source>
</evidence>
<dbReference type="Proteomes" id="UP000259273">
    <property type="component" value="Unassembled WGS sequence"/>
</dbReference>
<feature type="compositionally biased region" description="Basic residues" evidence="8">
    <location>
        <begin position="380"/>
        <end position="405"/>
    </location>
</feature>
<comment type="caution">
    <text evidence="12">The sequence shown here is derived from an EMBL/GenBank/DDBJ whole genome shotgun (WGS) entry which is preliminary data.</text>
</comment>
<dbReference type="PROSITE" id="PS51195">
    <property type="entry name" value="Q_MOTIF"/>
    <property type="match status" value="1"/>
</dbReference>
<feature type="domain" description="Helicase ATP-binding" evidence="9">
    <location>
        <begin position="31"/>
        <end position="205"/>
    </location>
</feature>
<proteinExistence type="inferred from homology"/>
<dbReference type="CDD" id="cd18787">
    <property type="entry name" value="SF2_C_DEAD"/>
    <property type="match status" value="1"/>
</dbReference>
<dbReference type="InterPro" id="IPR014001">
    <property type="entry name" value="Helicase_ATP-bd"/>
</dbReference>
<dbReference type="PANTHER" id="PTHR47959:SF3">
    <property type="entry name" value="ATP-DEPENDENT RNA HELICASE SRMB"/>
    <property type="match status" value="1"/>
</dbReference>
<dbReference type="InterPro" id="IPR050079">
    <property type="entry name" value="DEAD_box_RNA_helicase"/>
</dbReference>
<dbReference type="InterPro" id="IPR011545">
    <property type="entry name" value="DEAD/DEAH_box_helicase_dom"/>
</dbReference>
<evidence type="ECO:0000256" key="2">
    <source>
        <dbReference type="ARBA" id="ARBA00022801"/>
    </source>
</evidence>
<evidence type="ECO:0000259" key="11">
    <source>
        <dbReference type="PROSITE" id="PS51195"/>
    </source>
</evidence>
<feature type="domain" description="DEAD-box RNA helicase Q" evidence="11">
    <location>
        <begin position="1"/>
        <end position="28"/>
    </location>
</feature>
<accession>A0A3C1KRF1</accession>
<gene>
    <name evidence="12" type="ORF">DCP75_16480</name>
</gene>
<sequence>MLEDLALDRSLQLALEDLGFGKPTAVQQDVIPLALSGSDLRVSAPTGSGKTLAYLLPGLQRLLQAPLPTDGGTLLLVLVPTRELARQVLKTARQLLGKSTLRADALTGGADFKYQKSLLRKNPEVVIATPGRLLEHCEHGSADLRGLQVLVIDEADRMLDLGFRDDVLKIAGFCPAERQTLLLSATLHARGLSDMSAALQQDPVAVSCGDIRSAHESIHHQRILADSQEHKDKLLLALLQDSGRKQLVFANKRSTASRLADFLRHHGLRAGCLHGEMTTEERKAIVTRFEQGGVSTVTASDVAARGLDIQGIDTVINYDLPRNGDDYLHRTGRTGRADSKGTAISLVTAADWNLMISIQRYLNITMEPRALAGLKARYAGPKKMKSSGKASGSKKKAPVAKKKVRARDSKAKGKPRKTTSAWPANDGFAPLMKKRREPNDE</sequence>
<dbReference type="PROSITE" id="PS51192">
    <property type="entry name" value="HELICASE_ATP_BIND_1"/>
    <property type="match status" value="1"/>
</dbReference>
<dbReference type="GO" id="GO:0005829">
    <property type="term" value="C:cytosol"/>
    <property type="evidence" value="ECO:0007669"/>
    <property type="project" value="TreeGrafter"/>
</dbReference>
<evidence type="ECO:0000256" key="3">
    <source>
        <dbReference type="ARBA" id="ARBA00022806"/>
    </source>
</evidence>
<comment type="similarity">
    <text evidence="5 7">Belongs to the DEAD box helicase family.</text>
</comment>
<dbReference type="Pfam" id="PF00270">
    <property type="entry name" value="DEAD"/>
    <property type="match status" value="1"/>
</dbReference>
<name>A0A3C1KRF1_9GAMM</name>
<evidence type="ECO:0000313" key="12">
    <source>
        <dbReference type="EMBL" id="HAN29282.1"/>
    </source>
</evidence>
<evidence type="ECO:0000256" key="6">
    <source>
        <dbReference type="PROSITE-ProRule" id="PRU00552"/>
    </source>
</evidence>
<keyword evidence="1 7" id="KW-0547">Nucleotide-binding</keyword>
<evidence type="ECO:0000256" key="1">
    <source>
        <dbReference type="ARBA" id="ARBA00022741"/>
    </source>
</evidence>
<dbReference type="InterPro" id="IPR027417">
    <property type="entry name" value="P-loop_NTPase"/>
</dbReference>
<feature type="short sequence motif" description="Q motif" evidence="6">
    <location>
        <begin position="1"/>
        <end position="28"/>
    </location>
</feature>
<evidence type="ECO:0000259" key="10">
    <source>
        <dbReference type="PROSITE" id="PS51194"/>
    </source>
</evidence>
<protein>
    <submittedName>
        <fullName evidence="12">RNA helicase</fullName>
    </submittedName>
</protein>
<dbReference type="InterPro" id="IPR014014">
    <property type="entry name" value="RNA_helicase_DEAD_Q_motif"/>
</dbReference>
<reference evidence="12 13" key="1">
    <citation type="journal article" date="2018" name="Nat. Biotechnol.">
        <title>A standardized bacterial taxonomy based on genome phylogeny substantially revises the tree of life.</title>
        <authorList>
            <person name="Parks D.H."/>
            <person name="Chuvochina M."/>
            <person name="Waite D.W."/>
            <person name="Rinke C."/>
            <person name="Skarshewski A."/>
            <person name="Chaumeil P.A."/>
            <person name="Hugenholtz P."/>
        </authorList>
    </citation>
    <scope>NUCLEOTIDE SEQUENCE [LARGE SCALE GENOMIC DNA]</scope>
    <source>
        <strain evidence="12">UBA9158</strain>
    </source>
</reference>
<dbReference type="SMART" id="SM00487">
    <property type="entry name" value="DEXDc"/>
    <property type="match status" value="1"/>
</dbReference>
<dbReference type="GO" id="GO:0005524">
    <property type="term" value="F:ATP binding"/>
    <property type="evidence" value="ECO:0007669"/>
    <property type="project" value="UniProtKB-KW"/>
</dbReference>
<evidence type="ECO:0000256" key="4">
    <source>
        <dbReference type="ARBA" id="ARBA00022840"/>
    </source>
</evidence>
<dbReference type="InterPro" id="IPR001650">
    <property type="entry name" value="Helicase_C-like"/>
</dbReference>
<dbReference type="GO" id="GO:0003676">
    <property type="term" value="F:nucleic acid binding"/>
    <property type="evidence" value="ECO:0007669"/>
    <property type="project" value="InterPro"/>
</dbReference>
<dbReference type="PANTHER" id="PTHR47959">
    <property type="entry name" value="ATP-DEPENDENT RNA HELICASE RHLE-RELATED"/>
    <property type="match status" value="1"/>
</dbReference>
<dbReference type="STRING" id="1121937.GCA_000423125_01081"/>
<feature type="domain" description="Helicase C-terminal" evidence="10">
    <location>
        <begin position="230"/>
        <end position="377"/>
    </location>
</feature>
<dbReference type="SMART" id="SM00490">
    <property type="entry name" value="HELICc"/>
    <property type="match status" value="1"/>
</dbReference>
<dbReference type="PROSITE" id="PS00039">
    <property type="entry name" value="DEAD_ATP_HELICASE"/>
    <property type="match status" value="1"/>
</dbReference>
<dbReference type="GO" id="GO:0016787">
    <property type="term" value="F:hydrolase activity"/>
    <property type="evidence" value="ECO:0007669"/>
    <property type="project" value="UniProtKB-KW"/>
</dbReference>
<evidence type="ECO:0000256" key="5">
    <source>
        <dbReference type="ARBA" id="ARBA00038437"/>
    </source>
</evidence>
<dbReference type="PROSITE" id="PS51194">
    <property type="entry name" value="HELICASE_CTER"/>
    <property type="match status" value="1"/>
</dbReference>
<dbReference type="AlphaFoldDB" id="A0A3C1KRF1"/>
<dbReference type="CDD" id="cd00268">
    <property type="entry name" value="DEADc"/>
    <property type="match status" value="1"/>
</dbReference>